<accession>E2S7S2</accession>
<keyword evidence="2" id="KW-1185">Reference proteome</keyword>
<reference evidence="1" key="1">
    <citation type="submission" date="2010-08" db="EMBL/GenBank/DDBJ databases">
        <authorList>
            <person name="Muzny D."/>
            <person name="Qin X."/>
            <person name="Buhay C."/>
            <person name="Dugan-Rocha S."/>
            <person name="Ding Y."/>
            <person name="Chen G."/>
            <person name="Hawes A."/>
            <person name="Holder M."/>
            <person name="Jhangiani S."/>
            <person name="Johnson A."/>
            <person name="Khan Z."/>
            <person name="Li Z."/>
            <person name="Liu W."/>
            <person name="Liu X."/>
            <person name="Perez L."/>
            <person name="Shen H."/>
            <person name="Wang Q."/>
            <person name="Watt J."/>
            <person name="Xi L."/>
            <person name="Xin Y."/>
            <person name="Zhou J."/>
            <person name="Deng J."/>
            <person name="Jiang H."/>
            <person name="Liu Y."/>
            <person name="Qu J."/>
            <person name="Song X.-Z."/>
            <person name="Zhang L."/>
            <person name="Villasana D."/>
            <person name="Johnson A."/>
            <person name="Liu J."/>
            <person name="Liyanage D."/>
            <person name="Lorensuhewa L."/>
            <person name="Robinson T."/>
            <person name="Song A."/>
            <person name="Song B.-B."/>
            <person name="Dinh H."/>
            <person name="Thornton R."/>
            <person name="Coyle M."/>
            <person name="Francisco L."/>
            <person name="Jackson L."/>
            <person name="Javaid M."/>
            <person name="Korchina V."/>
            <person name="Kovar C."/>
            <person name="Mata R."/>
            <person name="Mathew T."/>
            <person name="Ngo R."/>
            <person name="Nguyen L."/>
            <person name="Nguyen N."/>
            <person name="Okwuonu G."/>
            <person name="Ongeri F."/>
            <person name="Pham C."/>
            <person name="Simmons D."/>
            <person name="Wilczek-Boney K."/>
            <person name="Hale W."/>
            <person name="Jakkamsetti A."/>
            <person name="Pham P."/>
            <person name="Ruth R."/>
            <person name="San Lucas F."/>
            <person name="Warren J."/>
            <person name="Zhang J."/>
            <person name="Zhao Z."/>
            <person name="Zhou C."/>
            <person name="Zhu D."/>
            <person name="Lee S."/>
            <person name="Bess C."/>
            <person name="Blankenburg K."/>
            <person name="Forbes L."/>
            <person name="Fu Q."/>
            <person name="Gubbala S."/>
            <person name="Hirani K."/>
            <person name="Jayaseelan J.C."/>
            <person name="Lara F."/>
            <person name="Munidasa M."/>
            <person name="Palculict T."/>
            <person name="Patil S."/>
            <person name="Pu L.-L."/>
            <person name="Saada N."/>
            <person name="Tang L."/>
            <person name="Weissenberger G."/>
            <person name="Zhu Y."/>
            <person name="Hemphill L."/>
            <person name="Shang Y."/>
            <person name="Youmans B."/>
            <person name="Ayvaz T."/>
            <person name="Ross M."/>
            <person name="Santibanez J."/>
            <person name="Aqrawi P."/>
            <person name="Gross S."/>
            <person name="Joshi V."/>
            <person name="Fowler G."/>
            <person name="Nazareth L."/>
            <person name="Reid J."/>
            <person name="Worley K."/>
            <person name="Petrosino J."/>
            <person name="Highlander S."/>
            <person name="Gibbs R."/>
        </authorList>
    </citation>
    <scope>NUCLEOTIDE SEQUENCE [LARGE SCALE GENOMIC DNA]</scope>
    <source>
        <strain evidence="1">DSM 15272</strain>
    </source>
</reference>
<protein>
    <submittedName>
        <fullName evidence="1">Uncharacterized protein</fullName>
    </submittedName>
</protein>
<organism evidence="1 2">
    <name type="scientific">Aeromicrobium marinum DSM 15272</name>
    <dbReference type="NCBI Taxonomy" id="585531"/>
    <lineage>
        <taxon>Bacteria</taxon>
        <taxon>Bacillati</taxon>
        <taxon>Actinomycetota</taxon>
        <taxon>Actinomycetes</taxon>
        <taxon>Propionibacteriales</taxon>
        <taxon>Nocardioidaceae</taxon>
        <taxon>Aeromicrobium</taxon>
    </lineage>
</organism>
<proteinExistence type="predicted"/>
<dbReference type="STRING" id="585531.HMPREF0063_10079"/>
<dbReference type="RefSeq" id="WP_007076646.1">
    <property type="nucleotide sequence ID" value="NZ_CM001024.1"/>
</dbReference>
<evidence type="ECO:0000313" key="1">
    <source>
        <dbReference type="EMBL" id="EFQ84738.1"/>
    </source>
</evidence>
<dbReference type="EMBL" id="ACLF03000001">
    <property type="protein sequence ID" value="EFQ84738.1"/>
    <property type="molecule type" value="Genomic_DNA"/>
</dbReference>
<evidence type="ECO:0000313" key="2">
    <source>
        <dbReference type="Proteomes" id="UP000003111"/>
    </source>
</evidence>
<dbReference type="Proteomes" id="UP000003111">
    <property type="component" value="Unassembled WGS sequence"/>
</dbReference>
<name>E2S7S2_9ACTN</name>
<gene>
    <name evidence="1" type="ORF">HMPREF0063_10079</name>
</gene>
<sequence>MSARFRSRSDAFRAARASTNRYGVLLEVTYQAHTLLCWVVRSVRS</sequence>
<dbReference type="HOGENOM" id="CLU_3195136_0_0_11"/>
<comment type="caution">
    <text evidence="1">The sequence shown here is derived from an EMBL/GenBank/DDBJ whole genome shotgun (WGS) entry which is preliminary data.</text>
</comment>
<dbReference type="AlphaFoldDB" id="E2S7S2"/>